<feature type="compositionally biased region" description="Basic and acidic residues" evidence="1">
    <location>
        <begin position="196"/>
        <end position="213"/>
    </location>
</feature>
<dbReference type="AlphaFoldDB" id="A0AAN8WZ72"/>
<feature type="compositionally biased region" description="Low complexity" evidence="1">
    <location>
        <begin position="501"/>
        <end position="518"/>
    </location>
</feature>
<gene>
    <name evidence="2" type="ORF">SK128_011178</name>
</gene>
<accession>A0AAN8WZ72</accession>
<feature type="compositionally biased region" description="Basic and acidic residues" evidence="1">
    <location>
        <begin position="75"/>
        <end position="100"/>
    </location>
</feature>
<organism evidence="2 3">
    <name type="scientific">Halocaridina rubra</name>
    <name type="common">Hawaiian red shrimp</name>
    <dbReference type="NCBI Taxonomy" id="373956"/>
    <lineage>
        <taxon>Eukaryota</taxon>
        <taxon>Metazoa</taxon>
        <taxon>Ecdysozoa</taxon>
        <taxon>Arthropoda</taxon>
        <taxon>Crustacea</taxon>
        <taxon>Multicrustacea</taxon>
        <taxon>Malacostraca</taxon>
        <taxon>Eumalacostraca</taxon>
        <taxon>Eucarida</taxon>
        <taxon>Decapoda</taxon>
        <taxon>Pleocyemata</taxon>
        <taxon>Caridea</taxon>
        <taxon>Atyoidea</taxon>
        <taxon>Atyidae</taxon>
        <taxon>Halocaridina</taxon>
    </lineage>
</organism>
<feature type="region of interest" description="Disordered" evidence="1">
    <location>
        <begin position="50"/>
        <end position="257"/>
    </location>
</feature>
<evidence type="ECO:0000313" key="2">
    <source>
        <dbReference type="EMBL" id="KAK7069154.1"/>
    </source>
</evidence>
<keyword evidence="3" id="KW-1185">Reference proteome</keyword>
<sequence length="567" mass="63629">MGRHEQDLKVSLESIIKLIIVRAKTNYFIVRNSNFFVVYTMEMTDTKRPRKPVNYAMQGDSDDDFSEFTPPVKKKKDDKDRKSKNNEVENDFSRNTEKDSSSQYREKRHNKERKDDRDRLRMHDEVRERNHIKERDRRHHKERDRYKKDDKDKRKERDHECSDKERSKDRHRYKSIDSSKPSEKQEGSSSQEDTDKDMIDDKCNRKYKQEDLRSTAMDNTLAVDDEDLDFKGGVRSPKYNKSILTSTQISPGRAAPKARLTVEERKFQRELEAALAMSKLGTAGTLYESKRSEPNDKEGQSDEVVNSSAYHDELTFTENFPLAEDEDPIPSTSTGLTHKRQRKKVNFYVDSDSDSFDGFGGSELSEESDFSPSPIKKKGKSAKATNSKTKNEKVMKTKSDAQPKEKVTKTKSDTVSNPANITTTKAKVNLTSAIKENTSPNVLQALASPPRGSATVSPPPLKVSLASVPGKSSPAVKQRSAASSPKATKSSHRAPVTYKTSSSSTSGAGAARAGVGKSPFQSPVIQPNGGSTPNYVPQSPNPIRRIGVRLGLSRINIKPLHPGIKGK</sequence>
<proteinExistence type="predicted"/>
<evidence type="ECO:0008006" key="4">
    <source>
        <dbReference type="Google" id="ProtNLM"/>
    </source>
</evidence>
<dbReference type="Proteomes" id="UP001381693">
    <property type="component" value="Unassembled WGS sequence"/>
</dbReference>
<feature type="compositionally biased region" description="Basic and acidic residues" evidence="1">
    <location>
        <begin position="112"/>
        <end position="135"/>
    </location>
</feature>
<feature type="compositionally biased region" description="Basic and acidic residues" evidence="1">
    <location>
        <begin position="288"/>
        <end position="300"/>
    </location>
</feature>
<name>A0AAN8WZ72_HALRR</name>
<feature type="compositionally biased region" description="Basic and acidic residues" evidence="1">
    <location>
        <begin position="389"/>
        <end position="412"/>
    </location>
</feature>
<feature type="compositionally biased region" description="Basic and acidic residues" evidence="1">
    <location>
        <begin position="143"/>
        <end position="186"/>
    </location>
</feature>
<comment type="caution">
    <text evidence="2">The sequence shown here is derived from an EMBL/GenBank/DDBJ whole genome shotgun (WGS) entry which is preliminary data.</text>
</comment>
<evidence type="ECO:0000256" key="1">
    <source>
        <dbReference type="SAM" id="MobiDB-lite"/>
    </source>
</evidence>
<dbReference type="EMBL" id="JAXCGZ010017012">
    <property type="protein sequence ID" value="KAK7069154.1"/>
    <property type="molecule type" value="Genomic_DNA"/>
</dbReference>
<feature type="compositionally biased region" description="Polar residues" evidence="1">
    <location>
        <begin position="519"/>
        <end position="538"/>
    </location>
</feature>
<feature type="region of interest" description="Disordered" evidence="1">
    <location>
        <begin position="282"/>
        <end position="420"/>
    </location>
</feature>
<evidence type="ECO:0000313" key="3">
    <source>
        <dbReference type="Proteomes" id="UP001381693"/>
    </source>
</evidence>
<reference evidence="2 3" key="1">
    <citation type="submission" date="2023-11" db="EMBL/GenBank/DDBJ databases">
        <title>Halocaridina rubra genome assembly.</title>
        <authorList>
            <person name="Smith C."/>
        </authorList>
    </citation>
    <scope>NUCLEOTIDE SEQUENCE [LARGE SCALE GENOMIC DNA]</scope>
    <source>
        <strain evidence="2">EP-1</strain>
        <tissue evidence="2">Whole</tissue>
    </source>
</reference>
<protein>
    <recommendedName>
        <fullName evidence="4">RAD51 interacting motif domain-containing protein</fullName>
    </recommendedName>
</protein>
<feature type="region of interest" description="Disordered" evidence="1">
    <location>
        <begin position="432"/>
        <end position="543"/>
    </location>
</feature>
<feature type="compositionally biased region" description="Polar residues" evidence="1">
    <location>
        <begin position="432"/>
        <end position="442"/>
    </location>
</feature>